<dbReference type="GO" id="GO:0034551">
    <property type="term" value="P:mitochondrial respiratory chain complex III assembly"/>
    <property type="evidence" value="ECO:0007669"/>
    <property type="project" value="InterPro"/>
</dbReference>
<dbReference type="OrthoDB" id="529194at2759"/>
<gene>
    <name evidence="9" type="ORF">AUEXF2481DRAFT_648732</name>
</gene>
<dbReference type="STRING" id="1043005.A0A074YRD9"/>
<dbReference type="GeneID" id="25369997"/>
<dbReference type="GO" id="GO:0005759">
    <property type="term" value="C:mitochondrial matrix"/>
    <property type="evidence" value="ECO:0007669"/>
    <property type="project" value="UniProtKB-SubCell"/>
</dbReference>
<dbReference type="AlphaFoldDB" id="A0A074YRD9"/>
<reference evidence="9 10" key="1">
    <citation type="journal article" date="2014" name="BMC Genomics">
        <title>Genome sequencing of four Aureobasidium pullulans varieties: biotechnological potential, stress tolerance, and description of new species.</title>
        <authorList>
            <person name="Gostin Ar C."/>
            <person name="Ohm R.A."/>
            <person name="Kogej T."/>
            <person name="Sonjak S."/>
            <person name="Turk M."/>
            <person name="Zajc J."/>
            <person name="Zalar P."/>
            <person name="Grube M."/>
            <person name="Sun H."/>
            <person name="Han J."/>
            <person name="Sharma A."/>
            <person name="Chiniquy J."/>
            <person name="Ngan C.Y."/>
            <person name="Lipzen A."/>
            <person name="Barry K."/>
            <person name="Grigoriev I.V."/>
            <person name="Gunde-Cimerman N."/>
        </authorList>
    </citation>
    <scope>NUCLEOTIDE SEQUENCE [LARGE SCALE GENOMIC DNA]</scope>
    <source>
        <strain evidence="9 10">EXF-2481</strain>
    </source>
</reference>
<dbReference type="OMA" id="KYKLRIH"/>
<evidence type="ECO:0000256" key="5">
    <source>
        <dbReference type="ARBA" id="ARBA00022946"/>
    </source>
</evidence>
<evidence type="ECO:0000256" key="4">
    <source>
        <dbReference type="ARBA" id="ARBA00015108"/>
    </source>
</evidence>
<keyword evidence="5" id="KW-0809">Transit peptide</keyword>
<keyword evidence="6" id="KW-0496">Mitochondrion</keyword>
<dbReference type="RefSeq" id="XP_013345172.1">
    <property type="nucleotide sequence ID" value="XM_013489718.1"/>
</dbReference>
<name>A0A074YRD9_AURSE</name>
<evidence type="ECO:0000313" key="9">
    <source>
        <dbReference type="EMBL" id="KEQ96627.1"/>
    </source>
</evidence>
<keyword evidence="10" id="KW-1185">Reference proteome</keyword>
<dbReference type="HOGENOM" id="CLU_147114_2_0_1"/>
<dbReference type="PANTHER" id="PTHR46749">
    <property type="entry name" value="COMPLEX III ASSEMBLY FACTOR LYRM7"/>
    <property type="match status" value="1"/>
</dbReference>
<evidence type="ECO:0000256" key="8">
    <source>
        <dbReference type="ARBA" id="ARBA00025268"/>
    </source>
</evidence>
<comment type="similarity">
    <text evidence="2">Belongs to the complex I LYR family. MZM1 subfamily.</text>
</comment>
<evidence type="ECO:0000256" key="7">
    <source>
        <dbReference type="ARBA" id="ARBA00023186"/>
    </source>
</evidence>
<evidence type="ECO:0000256" key="2">
    <source>
        <dbReference type="ARBA" id="ARBA00009949"/>
    </source>
</evidence>
<proteinExistence type="inferred from homology"/>
<accession>A0A074YRD9</accession>
<evidence type="ECO:0000313" key="10">
    <source>
        <dbReference type="Proteomes" id="UP000030641"/>
    </source>
</evidence>
<protein>
    <recommendedName>
        <fullName evidence="4">Mitochondrial zinc maintenance protein 1, mitochondrial</fullName>
    </recommendedName>
</protein>
<dbReference type="PANTHER" id="PTHR46749:SF1">
    <property type="entry name" value="COMPLEX III ASSEMBLY FACTOR LYRM7"/>
    <property type="match status" value="1"/>
</dbReference>
<dbReference type="InterPro" id="IPR045298">
    <property type="entry name" value="Complex1_LYR_LYRM7"/>
</dbReference>
<dbReference type="InParanoid" id="A0A074YRD9"/>
<dbReference type="Proteomes" id="UP000030641">
    <property type="component" value="Unassembled WGS sequence"/>
</dbReference>
<dbReference type="CDD" id="cd20267">
    <property type="entry name" value="Complex1_LYR_LYRM7"/>
    <property type="match status" value="1"/>
</dbReference>
<evidence type="ECO:0000256" key="1">
    <source>
        <dbReference type="ARBA" id="ARBA00004305"/>
    </source>
</evidence>
<dbReference type="GO" id="GO:0044183">
    <property type="term" value="F:protein folding chaperone"/>
    <property type="evidence" value="ECO:0007669"/>
    <property type="project" value="TreeGrafter"/>
</dbReference>
<keyword evidence="7" id="KW-0143">Chaperone</keyword>
<evidence type="ECO:0000256" key="6">
    <source>
        <dbReference type="ARBA" id="ARBA00023128"/>
    </source>
</evidence>
<sequence>MVSAQIIPHNKTVVLSTYRGLLRATRIAFQGDESTLYNSRRFARESFDKNRGVKAGSIEAEKAVEHAQGVAQILRENVVQGATDKEESGAYKLRIHEQTEKGDNESVKQFRGTTKSFAEVKRCSLI</sequence>
<dbReference type="EMBL" id="KL584756">
    <property type="protein sequence ID" value="KEQ96627.1"/>
    <property type="molecule type" value="Genomic_DNA"/>
</dbReference>
<dbReference type="FunCoup" id="A0A074YRD9">
    <property type="interactions" value="14"/>
</dbReference>
<dbReference type="InterPro" id="IPR050435">
    <property type="entry name" value="MZM1/LYRM7"/>
</dbReference>
<organism evidence="9 10">
    <name type="scientific">Aureobasidium subglaciale (strain EXF-2481)</name>
    <name type="common">Aureobasidium pullulans var. subglaciale</name>
    <dbReference type="NCBI Taxonomy" id="1043005"/>
    <lineage>
        <taxon>Eukaryota</taxon>
        <taxon>Fungi</taxon>
        <taxon>Dikarya</taxon>
        <taxon>Ascomycota</taxon>
        <taxon>Pezizomycotina</taxon>
        <taxon>Dothideomycetes</taxon>
        <taxon>Dothideomycetidae</taxon>
        <taxon>Dothideales</taxon>
        <taxon>Saccotheciaceae</taxon>
        <taxon>Aureobasidium</taxon>
    </lineage>
</organism>
<comment type="function">
    <text evidence="8">Assembly factor required for Rieske Fe-S protein RIP1 incorporation into the cytochrome b-c1 (CIII) complex. Functions as a chaperone, binding to this subunit within the mitochondrial matrix and stabilizing it prior to its translocation and insertion into the late CIII dimeric intermediate within the mitochondrial inner membrane. Modulates the mitochondrial matrix zinc pool.</text>
</comment>
<evidence type="ECO:0000256" key="3">
    <source>
        <dbReference type="ARBA" id="ARBA00011589"/>
    </source>
</evidence>
<comment type="subunit">
    <text evidence="3">Interacts with RIP1.</text>
</comment>
<comment type="subcellular location">
    <subcellularLocation>
        <location evidence="1">Mitochondrion matrix</location>
    </subcellularLocation>
</comment>